<accession>A0AAD8ADV2</accession>
<dbReference type="Proteomes" id="UP001233999">
    <property type="component" value="Unassembled WGS sequence"/>
</dbReference>
<organism evidence="7 8">
    <name type="scientific">Diploptera punctata</name>
    <name type="common">Pacific beetle cockroach</name>
    <dbReference type="NCBI Taxonomy" id="6984"/>
    <lineage>
        <taxon>Eukaryota</taxon>
        <taxon>Metazoa</taxon>
        <taxon>Ecdysozoa</taxon>
        <taxon>Arthropoda</taxon>
        <taxon>Hexapoda</taxon>
        <taxon>Insecta</taxon>
        <taxon>Pterygota</taxon>
        <taxon>Neoptera</taxon>
        <taxon>Polyneoptera</taxon>
        <taxon>Dictyoptera</taxon>
        <taxon>Blattodea</taxon>
        <taxon>Blaberoidea</taxon>
        <taxon>Blaberidae</taxon>
        <taxon>Diplopterinae</taxon>
        <taxon>Diploptera</taxon>
    </lineage>
</organism>
<gene>
    <name evidence="7" type="ORF">L9F63_012436</name>
</gene>
<dbReference type="InterPro" id="IPR028235">
    <property type="entry name" value="DNAAF3_C"/>
</dbReference>
<evidence type="ECO:0000256" key="1">
    <source>
        <dbReference type="ARBA" id="ARBA00010449"/>
    </source>
</evidence>
<reference evidence="7" key="1">
    <citation type="journal article" date="2023" name="IScience">
        <title>Live-bearing cockroach genome reveals convergent evolutionary mechanisms linked to viviparity in insects and beyond.</title>
        <authorList>
            <person name="Fouks B."/>
            <person name="Harrison M.C."/>
            <person name="Mikhailova A.A."/>
            <person name="Marchal E."/>
            <person name="English S."/>
            <person name="Carruthers M."/>
            <person name="Jennings E.C."/>
            <person name="Chiamaka E.L."/>
            <person name="Frigard R.A."/>
            <person name="Pippel M."/>
            <person name="Attardo G.M."/>
            <person name="Benoit J.B."/>
            <person name="Bornberg-Bauer E."/>
            <person name="Tobe S.S."/>
        </authorList>
    </citation>
    <scope>NUCLEOTIDE SEQUENCE</scope>
    <source>
        <strain evidence="7">Stay&amp;Tobe</strain>
    </source>
</reference>
<feature type="domain" description="DUF4470" evidence="5">
    <location>
        <begin position="2"/>
        <end position="105"/>
    </location>
</feature>
<sequence length="463" mass="53942">MWWGFSPALDILSELEKYGYKKIKNGSDELNVLLIGAADGRHVLKTLAQYYRHKTKTKINFYIMEANMDLVARQIMFFTIALEPPHELGLFEKMMIFMELYGNSLVRPTTANYLSRKSAQFVHMVTDLDYQVKRIPLFRLDQLKYRERDYLENVFKFWQEPVSRFPILQFWDNRLRKHLGTRYDSRKGVFDWDFHMHLRPRGAKYISSYEYKTWRSSGVAFVWLETESTEPNLTLATGAVQIGDKLCHHGYLGDITIGPFLAYSLDCEDNEMLKSLNGEQLKRTTEIVERNVSRMLYELLHQEPYVSQNGPRNDCRSGVIITEVPDVEKFLADKVDNDSSNKQRKVHKKETYSAIPVDFAEATFLSQSAITEFPQKQKYKKMFDVIFISENMTKHINKDLIEMACDGGIIIVETELFHLGKKKEDIEAAYENIKSKLSEGSCKIAGEFDVSKDSYITYIINKE</sequence>
<comment type="subcellular location">
    <subcellularLocation>
        <location evidence="4">Dynein axonemal particle</location>
    </subcellularLocation>
</comment>
<evidence type="ECO:0000256" key="4">
    <source>
        <dbReference type="ARBA" id="ARBA00024190"/>
    </source>
</evidence>
<dbReference type="PANTHER" id="PTHR22118:SF14">
    <property type="entry name" value="DYNEIN AXONEMAL ASSEMBLY FACTOR 3"/>
    <property type="match status" value="1"/>
</dbReference>
<proteinExistence type="inferred from homology"/>
<keyword evidence="8" id="KW-1185">Reference proteome</keyword>
<dbReference type="AlphaFoldDB" id="A0AAD8ADV2"/>
<evidence type="ECO:0000256" key="3">
    <source>
        <dbReference type="ARBA" id="ARBA00022794"/>
    </source>
</evidence>
<dbReference type="GO" id="GO:0070286">
    <property type="term" value="P:axonemal dynein complex assembly"/>
    <property type="evidence" value="ECO:0007669"/>
    <property type="project" value="InterPro"/>
</dbReference>
<evidence type="ECO:0000259" key="6">
    <source>
        <dbReference type="Pfam" id="PF14740"/>
    </source>
</evidence>
<dbReference type="PANTHER" id="PTHR22118">
    <property type="entry name" value="DYNEIN ASSEMBLY FACTOR 3, AXONEMAL"/>
    <property type="match status" value="1"/>
</dbReference>
<reference evidence="7" key="2">
    <citation type="submission" date="2023-05" db="EMBL/GenBank/DDBJ databases">
        <authorList>
            <person name="Fouks B."/>
        </authorList>
    </citation>
    <scope>NUCLEOTIDE SEQUENCE</scope>
    <source>
        <strain evidence="7">Stay&amp;Tobe</strain>
        <tissue evidence="7">Testes</tissue>
    </source>
</reference>
<evidence type="ECO:0008006" key="9">
    <source>
        <dbReference type="Google" id="ProtNLM"/>
    </source>
</evidence>
<protein>
    <recommendedName>
        <fullName evidence="9">Dynein assembly factor 3, axonemal</fullName>
    </recommendedName>
</protein>
<dbReference type="InterPro" id="IPR039304">
    <property type="entry name" value="DNAAF3"/>
</dbReference>
<evidence type="ECO:0000313" key="7">
    <source>
        <dbReference type="EMBL" id="KAJ9596537.1"/>
    </source>
</evidence>
<dbReference type="Pfam" id="PF14737">
    <property type="entry name" value="DUF4470"/>
    <property type="match status" value="1"/>
</dbReference>
<evidence type="ECO:0000259" key="5">
    <source>
        <dbReference type="Pfam" id="PF14737"/>
    </source>
</evidence>
<keyword evidence="3" id="KW-0970">Cilium biogenesis/degradation</keyword>
<dbReference type="Pfam" id="PF14740">
    <property type="entry name" value="DUF4471"/>
    <property type="match status" value="1"/>
</dbReference>
<keyword evidence="2" id="KW-0963">Cytoplasm</keyword>
<evidence type="ECO:0000313" key="8">
    <source>
        <dbReference type="Proteomes" id="UP001233999"/>
    </source>
</evidence>
<dbReference type="GO" id="GO:0120293">
    <property type="term" value="C:dynein axonemal particle"/>
    <property type="evidence" value="ECO:0007669"/>
    <property type="project" value="UniProtKB-SubCell"/>
</dbReference>
<feature type="domain" description="Dynein assembly factor 3 C-terminal" evidence="6">
    <location>
        <begin position="138"/>
        <end position="443"/>
    </location>
</feature>
<comment type="similarity">
    <text evidence="1">Belongs to the DNAAF3 family.</text>
</comment>
<dbReference type="GO" id="GO:0044458">
    <property type="term" value="P:motile cilium assembly"/>
    <property type="evidence" value="ECO:0007669"/>
    <property type="project" value="TreeGrafter"/>
</dbReference>
<dbReference type="EMBL" id="JASPKZ010001982">
    <property type="protein sequence ID" value="KAJ9596537.1"/>
    <property type="molecule type" value="Genomic_DNA"/>
</dbReference>
<comment type="caution">
    <text evidence="7">The sequence shown here is derived from an EMBL/GenBank/DDBJ whole genome shotgun (WGS) entry which is preliminary data.</text>
</comment>
<dbReference type="InterPro" id="IPR027974">
    <property type="entry name" value="DUF4470"/>
</dbReference>
<evidence type="ECO:0000256" key="2">
    <source>
        <dbReference type="ARBA" id="ARBA00022490"/>
    </source>
</evidence>
<name>A0AAD8ADV2_DIPPU</name>